<sequence>MGSTNSRIIKSPAVKTIDLSPPSNFQAKIGQYLYEQNDLEKKHQRRWEKYLTKNQPLSSMIHSFKESKFHKGFPQKYRWECWKAVLKTSSNIKDYMSIPMTNDYAHDIYKDLDRTFPEHKYFNKSELGYYGQIALKRILNKFAHKYGKIGYCQGMNFITGFLLMVSGGKEVEVFAFLEAFYIKYTLEDFYTEDMKGLKHFLWIFDKTFESKFCKLYWHFKNEDISEDMWVLKFFLTIFTSTFPIEITVFIWDLILLDGFENIYRVVLAFLKMNQEKILKLSTFELLQFLNSPYQWHLVPQILLKKSRKIRLSRDKRDSFEREYKSMPCPSVEYLEVKKETKSVVSSPKITVQLVTEEPPVLFHKNKVATYNGYRQIINPFIVESTLDKSFSDSGRDDSFNAEDVLNNLVSENDWDNLYIR</sequence>
<proteinExistence type="predicted"/>
<dbReference type="InterPro" id="IPR000195">
    <property type="entry name" value="Rab-GAP-TBC_dom"/>
</dbReference>
<dbReference type="OrthoDB" id="295078at2759"/>
<dbReference type="SUPFAM" id="SSF47923">
    <property type="entry name" value="Ypt/Rab-GAP domain of gyp1p"/>
    <property type="match status" value="2"/>
</dbReference>
<keyword evidence="3" id="KW-1185">Reference proteome</keyword>
<dbReference type="SMART" id="SM00164">
    <property type="entry name" value="TBC"/>
    <property type="match status" value="1"/>
</dbReference>
<name>A0A1R2BWY6_9CILI</name>
<reference evidence="2 3" key="1">
    <citation type="submission" date="2016-11" db="EMBL/GenBank/DDBJ databases">
        <title>The macronuclear genome of Stentor coeruleus: a giant cell with tiny introns.</title>
        <authorList>
            <person name="Slabodnick M."/>
            <person name="Ruby J.G."/>
            <person name="Reiff S.B."/>
            <person name="Swart E.C."/>
            <person name="Gosai S."/>
            <person name="Prabakaran S."/>
            <person name="Witkowska E."/>
            <person name="Larue G.E."/>
            <person name="Fisher S."/>
            <person name="Freeman R.M."/>
            <person name="Gunawardena J."/>
            <person name="Chu W."/>
            <person name="Stover N.A."/>
            <person name="Gregory B.D."/>
            <person name="Nowacki M."/>
            <person name="Derisi J."/>
            <person name="Roy S.W."/>
            <person name="Marshall W.F."/>
            <person name="Sood P."/>
        </authorList>
    </citation>
    <scope>NUCLEOTIDE SEQUENCE [LARGE SCALE GENOMIC DNA]</scope>
    <source>
        <strain evidence="2">WM001</strain>
    </source>
</reference>
<gene>
    <name evidence="2" type="ORF">SteCoe_18284</name>
</gene>
<dbReference type="Gene3D" id="1.10.472.80">
    <property type="entry name" value="Ypt/Rab-GAP domain of gyp1p, domain 3"/>
    <property type="match status" value="1"/>
</dbReference>
<dbReference type="EMBL" id="MPUH01000386">
    <property type="protein sequence ID" value="OMJ81290.1"/>
    <property type="molecule type" value="Genomic_DNA"/>
</dbReference>
<dbReference type="PROSITE" id="PS50086">
    <property type="entry name" value="TBC_RABGAP"/>
    <property type="match status" value="1"/>
</dbReference>
<dbReference type="InterPro" id="IPR035969">
    <property type="entry name" value="Rab-GAP_TBC_sf"/>
</dbReference>
<dbReference type="InterPro" id="IPR050302">
    <property type="entry name" value="Rab_GAP_TBC_domain"/>
</dbReference>
<dbReference type="PANTHER" id="PTHR47219">
    <property type="entry name" value="RAB GTPASE-ACTIVATING PROTEIN 1-LIKE"/>
    <property type="match status" value="1"/>
</dbReference>
<dbReference type="Gene3D" id="1.10.8.270">
    <property type="entry name" value="putative rabgap domain of human tbc1 domain family member 14 like domains"/>
    <property type="match status" value="1"/>
</dbReference>
<evidence type="ECO:0000313" key="2">
    <source>
        <dbReference type="EMBL" id="OMJ81290.1"/>
    </source>
</evidence>
<organism evidence="2 3">
    <name type="scientific">Stentor coeruleus</name>
    <dbReference type="NCBI Taxonomy" id="5963"/>
    <lineage>
        <taxon>Eukaryota</taxon>
        <taxon>Sar</taxon>
        <taxon>Alveolata</taxon>
        <taxon>Ciliophora</taxon>
        <taxon>Postciliodesmatophora</taxon>
        <taxon>Heterotrichea</taxon>
        <taxon>Heterotrichida</taxon>
        <taxon>Stentoridae</taxon>
        <taxon>Stentor</taxon>
    </lineage>
</organism>
<accession>A0A1R2BWY6</accession>
<dbReference type="GO" id="GO:0031267">
    <property type="term" value="F:small GTPase binding"/>
    <property type="evidence" value="ECO:0007669"/>
    <property type="project" value="TreeGrafter"/>
</dbReference>
<evidence type="ECO:0000313" key="3">
    <source>
        <dbReference type="Proteomes" id="UP000187209"/>
    </source>
</evidence>
<dbReference type="Proteomes" id="UP000187209">
    <property type="component" value="Unassembled WGS sequence"/>
</dbReference>
<comment type="caution">
    <text evidence="2">The sequence shown here is derived from an EMBL/GenBank/DDBJ whole genome shotgun (WGS) entry which is preliminary data.</text>
</comment>
<protein>
    <recommendedName>
        <fullName evidence="1">Rab-GAP TBC domain-containing protein</fullName>
    </recommendedName>
</protein>
<evidence type="ECO:0000259" key="1">
    <source>
        <dbReference type="PROSITE" id="PS50086"/>
    </source>
</evidence>
<dbReference type="PANTHER" id="PTHR47219:SF9">
    <property type="entry name" value="GTPASE ACTIVATING PROTEIN AND CENTROSOME-ASSOCIATED, ISOFORM B"/>
    <property type="match status" value="1"/>
</dbReference>
<feature type="domain" description="Rab-GAP TBC" evidence="1">
    <location>
        <begin position="72"/>
        <end position="258"/>
    </location>
</feature>
<dbReference type="AlphaFoldDB" id="A0A1R2BWY6"/>
<dbReference type="GO" id="GO:0005096">
    <property type="term" value="F:GTPase activator activity"/>
    <property type="evidence" value="ECO:0007669"/>
    <property type="project" value="TreeGrafter"/>
</dbReference>
<dbReference type="Pfam" id="PF00566">
    <property type="entry name" value="RabGAP-TBC"/>
    <property type="match status" value="1"/>
</dbReference>